<dbReference type="RefSeq" id="XP_003025685.1">
    <property type="nucleotide sequence ID" value="XM_003025639.1"/>
</dbReference>
<dbReference type="Proteomes" id="UP000008383">
    <property type="component" value="Unassembled WGS sequence"/>
</dbReference>
<evidence type="ECO:0000313" key="4">
    <source>
        <dbReference type="EMBL" id="EFE45074.1"/>
    </source>
</evidence>
<keyword evidence="1" id="KW-0378">Hydrolase</keyword>
<accession>D4CZ94</accession>
<dbReference type="KEGG" id="tve:TRV_00131"/>
<dbReference type="InterPro" id="IPR033704">
    <property type="entry name" value="dUTPase_trimeric"/>
</dbReference>
<dbReference type="EMBL" id="ACYE01000006">
    <property type="protein sequence ID" value="EFE45074.1"/>
    <property type="molecule type" value="Genomic_DNA"/>
</dbReference>
<keyword evidence="2" id="KW-0546">Nucleotide metabolism</keyword>
<proteinExistence type="predicted"/>
<dbReference type="GO" id="GO:0006229">
    <property type="term" value="P:dUTP biosynthetic process"/>
    <property type="evidence" value="ECO:0007669"/>
    <property type="project" value="InterPro"/>
</dbReference>
<dbReference type="AlphaFoldDB" id="D4CZ94"/>
<dbReference type="Gene3D" id="2.70.40.10">
    <property type="match status" value="1"/>
</dbReference>
<dbReference type="HOGENOM" id="CLU_103451_0_0_1"/>
<gene>
    <name evidence="4" type="ORF">TRV_00131</name>
</gene>
<keyword evidence="5" id="KW-1185">Reference proteome</keyword>
<dbReference type="OrthoDB" id="2874071at2759"/>
<name>D4CZ94_TRIVH</name>
<evidence type="ECO:0000256" key="2">
    <source>
        <dbReference type="ARBA" id="ARBA00023080"/>
    </source>
</evidence>
<organism evidence="4 5">
    <name type="scientific">Trichophyton verrucosum (strain HKI 0517)</name>
    <dbReference type="NCBI Taxonomy" id="663202"/>
    <lineage>
        <taxon>Eukaryota</taxon>
        <taxon>Fungi</taxon>
        <taxon>Dikarya</taxon>
        <taxon>Ascomycota</taxon>
        <taxon>Pezizomycotina</taxon>
        <taxon>Eurotiomycetes</taxon>
        <taxon>Eurotiomycetidae</taxon>
        <taxon>Onygenales</taxon>
        <taxon>Arthrodermataceae</taxon>
        <taxon>Trichophyton</taxon>
    </lineage>
</organism>
<dbReference type="GO" id="GO:0008829">
    <property type="term" value="F:dCTP deaminase activity"/>
    <property type="evidence" value="ECO:0007669"/>
    <property type="project" value="InterPro"/>
</dbReference>
<dbReference type="InterPro" id="IPR011962">
    <property type="entry name" value="dCTP_deaminase"/>
</dbReference>
<reference evidence="5" key="1">
    <citation type="journal article" date="2011" name="Genome Biol.">
        <title>Comparative and functional genomics provide insights into the pathogenicity of dermatophytic fungi.</title>
        <authorList>
            <person name="Burmester A."/>
            <person name="Shelest E."/>
            <person name="Gloeckner G."/>
            <person name="Heddergott C."/>
            <person name="Schindler S."/>
            <person name="Staib P."/>
            <person name="Heidel A."/>
            <person name="Felder M."/>
            <person name="Petzold A."/>
            <person name="Szafranski K."/>
            <person name="Feuermann M."/>
            <person name="Pedruzzi I."/>
            <person name="Priebe S."/>
            <person name="Groth M."/>
            <person name="Winkler R."/>
            <person name="Li W."/>
            <person name="Kniemeyer O."/>
            <person name="Schroeckh V."/>
            <person name="Hertweck C."/>
            <person name="Hube B."/>
            <person name="White T.C."/>
            <person name="Platzer M."/>
            <person name="Guthke R."/>
            <person name="Heitman J."/>
            <person name="Woestemeyer J."/>
            <person name="Zipfel P.F."/>
            <person name="Monod M."/>
            <person name="Brakhage A.A."/>
        </authorList>
    </citation>
    <scope>NUCLEOTIDE SEQUENCE [LARGE SCALE GENOMIC DNA]</scope>
    <source>
        <strain evidence="5">HKI 0517</strain>
    </source>
</reference>
<dbReference type="SUPFAM" id="SSF51283">
    <property type="entry name" value="dUTPase-like"/>
    <property type="match status" value="1"/>
</dbReference>
<dbReference type="CDD" id="cd07557">
    <property type="entry name" value="trimeric_dUTPase"/>
    <property type="match status" value="1"/>
</dbReference>
<evidence type="ECO:0000256" key="1">
    <source>
        <dbReference type="ARBA" id="ARBA00022801"/>
    </source>
</evidence>
<dbReference type="InterPro" id="IPR036157">
    <property type="entry name" value="dUTPase-like_sf"/>
</dbReference>
<evidence type="ECO:0000256" key="3">
    <source>
        <dbReference type="SAM" id="MobiDB-lite"/>
    </source>
</evidence>
<feature type="region of interest" description="Disordered" evidence="3">
    <location>
        <begin position="46"/>
        <end position="96"/>
    </location>
</feature>
<sequence length="182" mass="19613">MILPGHALVSRKIINGLVSPSLQVQPCGVDLTLKRVLTWTSAGTVDLDNSHRQPASTKEIPFTKTKSSSSSSSGRKDDDDDNDDDNDDDDDHEAMMIDLPPGSYLVEFNETVSVPLDVMGQLFVRSSLFRSGALLSAGVMDAGYTGAVGAMLQVVNPAGLRVYKEARLGQFVFHQMSEPVEG</sequence>
<protein>
    <submittedName>
        <fullName evidence="4">dUTPase, putative</fullName>
    </submittedName>
</protein>
<dbReference type="PANTHER" id="PTHR42680:SF3">
    <property type="entry name" value="DCTP DEAMINASE"/>
    <property type="match status" value="1"/>
</dbReference>
<evidence type="ECO:0000313" key="5">
    <source>
        <dbReference type="Proteomes" id="UP000008383"/>
    </source>
</evidence>
<dbReference type="Pfam" id="PF22769">
    <property type="entry name" value="DCD"/>
    <property type="match status" value="1"/>
</dbReference>
<dbReference type="PANTHER" id="PTHR42680">
    <property type="entry name" value="DCTP DEAMINASE"/>
    <property type="match status" value="1"/>
</dbReference>
<dbReference type="GeneID" id="9581933"/>
<feature type="compositionally biased region" description="Acidic residues" evidence="3">
    <location>
        <begin position="78"/>
        <end position="92"/>
    </location>
</feature>
<comment type="caution">
    <text evidence="4">The sequence shown here is derived from an EMBL/GenBank/DDBJ whole genome shotgun (WGS) entry which is preliminary data.</text>
</comment>